<organism evidence="2 3">
    <name type="scientific">Melanomma pulvis-pyrius CBS 109.77</name>
    <dbReference type="NCBI Taxonomy" id="1314802"/>
    <lineage>
        <taxon>Eukaryota</taxon>
        <taxon>Fungi</taxon>
        <taxon>Dikarya</taxon>
        <taxon>Ascomycota</taxon>
        <taxon>Pezizomycotina</taxon>
        <taxon>Dothideomycetes</taxon>
        <taxon>Pleosporomycetidae</taxon>
        <taxon>Pleosporales</taxon>
        <taxon>Melanommataceae</taxon>
        <taxon>Melanomma</taxon>
    </lineage>
</organism>
<evidence type="ECO:0000313" key="2">
    <source>
        <dbReference type="EMBL" id="KAF2792051.1"/>
    </source>
</evidence>
<reference evidence="2" key="1">
    <citation type="journal article" date="2020" name="Stud. Mycol.">
        <title>101 Dothideomycetes genomes: a test case for predicting lifestyles and emergence of pathogens.</title>
        <authorList>
            <person name="Haridas S."/>
            <person name="Albert R."/>
            <person name="Binder M."/>
            <person name="Bloem J."/>
            <person name="Labutti K."/>
            <person name="Salamov A."/>
            <person name="Andreopoulos B."/>
            <person name="Baker S."/>
            <person name="Barry K."/>
            <person name="Bills G."/>
            <person name="Bluhm B."/>
            <person name="Cannon C."/>
            <person name="Castanera R."/>
            <person name="Culley D."/>
            <person name="Daum C."/>
            <person name="Ezra D."/>
            <person name="Gonzalez J."/>
            <person name="Henrissat B."/>
            <person name="Kuo A."/>
            <person name="Liang C."/>
            <person name="Lipzen A."/>
            <person name="Lutzoni F."/>
            <person name="Magnuson J."/>
            <person name="Mondo S."/>
            <person name="Nolan M."/>
            <person name="Ohm R."/>
            <person name="Pangilinan J."/>
            <person name="Park H.-J."/>
            <person name="Ramirez L."/>
            <person name="Alfaro M."/>
            <person name="Sun H."/>
            <person name="Tritt A."/>
            <person name="Yoshinaga Y."/>
            <person name="Zwiers L.-H."/>
            <person name="Turgeon B."/>
            <person name="Goodwin S."/>
            <person name="Spatafora J."/>
            <person name="Crous P."/>
            <person name="Grigoriev I."/>
        </authorList>
    </citation>
    <scope>NUCLEOTIDE SEQUENCE</scope>
    <source>
        <strain evidence="2">CBS 109.77</strain>
    </source>
</reference>
<dbReference type="AlphaFoldDB" id="A0A6A6X717"/>
<dbReference type="EMBL" id="MU001988">
    <property type="protein sequence ID" value="KAF2792051.1"/>
    <property type="molecule type" value="Genomic_DNA"/>
</dbReference>
<keyword evidence="3" id="KW-1185">Reference proteome</keyword>
<sequence length="293" mass="32349">MPSFTPIMSFTSLPDAILHLICAQLTPSRAAVDDNNPDPSPSIHQSIINLALTCRSINRVAKTHIATNISLTDCSVRYDLFLRTVLASPTYAANVRYLKLCEGSHEEWLTSRPTAYHEPEAVTPLFVALSNLQALYSHKGESLYPGSIVWRLTSEAMPLQSTLEILRFDHANVWGEKRIAQIQLVRDAGREAGTGLRSVVGGEQLTGTLKGLSISKFLDWPMVHHIIVTCLDGEDDGDEESDGDWEEEEDSWDEDDDTDYDSEDSSDYEDDWEAEGGLGGIADVPVPSKVLSL</sequence>
<protein>
    <submittedName>
        <fullName evidence="2">Uncharacterized protein</fullName>
    </submittedName>
</protein>
<proteinExistence type="predicted"/>
<evidence type="ECO:0000256" key="1">
    <source>
        <dbReference type="SAM" id="MobiDB-lite"/>
    </source>
</evidence>
<gene>
    <name evidence="2" type="ORF">K505DRAFT_326413</name>
</gene>
<dbReference type="Proteomes" id="UP000799757">
    <property type="component" value="Unassembled WGS sequence"/>
</dbReference>
<feature type="compositionally biased region" description="Acidic residues" evidence="1">
    <location>
        <begin position="232"/>
        <end position="274"/>
    </location>
</feature>
<name>A0A6A6X717_9PLEO</name>
<evidence type="ECO:0000313" key="3">
    <source>
        <dbReference type="Proteomes" id="UP000799757"/>
    </source>
</evidence>
<feature type="region of interest" description="Disordered" evidence="1">
    <location>
        <begin position="231"/>
        <end position="293"/>
    </location>
</feature>
<accession>A0A6A6X717</accession>
<dbReference type="OrthoDB" id="3797449at2759"/>